<dbReference type="Pfam" id="PF00672">
    <property type="entry name" value="HAMP"/>
    <property type="match status" value="1"/>
</dbReference>
<dbReference type="InterPro" id="IPR050428">
    <property type="entry name" value="TCS_sensor_his_kinase"/>
</dbReference>
<accession>A0ABY9URV6</accession>
<dbReference type="CDD" id="cd00082">
    <property type="entry name" value="HisKA"/>
    <property type="match status" value="1"/>
</dbReference>
<dbReference type="PRINTS" id="PR00344">
    <property type="entry name" value="BCTRLSENSOR"/>
</dbReference>
<dbReference type="RefSeq" id="WP_311034648.1">
    <property type="nucleotide sequence ID" value="NZ_CP117522.1"/>
</dbReference>
<dbReference type="InterPro" id="IPR036890">
    <property type="entry name" value="HATPase_C_sf"/>
</dbReference>
<keyword evidence="7" id="KW-0418">Kinase</keyword>
<protein>
    <recommendedName>
        <fullName evidence="3">histidine kinase</fullName>
        <ecNumber evidence="3">2.7.13.3</ecNumber>
    </recommendedName>
</protein>
<dbReference type="InterPro" id="IPR004358">
    <property type="entry name" value="Sig_transdc_His_kin-like_C"/>
</dbReference>
<dbReference type="Pfam" id="PF02518">
    <property type="entry name" value="HATPase_c"/>
    <property type="match status" value="1"/>
</dbReference>
<keyword evidence="8" id="KW-1133">Transmembrane helix</keyword>
<dbReference type="Proteomes" id="UP001305606">
    <property type="component" value="Chromosome"/>
</dbReference>
<dbReference type="SUPFAM" id="SSF47384">
    <property type="entry name" value="Homodimeric domain of signal transducing histidine kinase"/>
    <property type="match status" value="1"/>
</dbReference>
<dbReference type="SMART" id="SM00387">
    <property type="entry name" value="HATPase_c"/>
    <property type="match status" value="1"/>
</dbReference>
<evidence type="ECO:0000256" key="8">
    <source>
        <dbReference type="ARBA" id="ARBA00022989"/>
    </source>
</evidence>
<dbReference type="InterPro" id="IPR003661">
    <property type="entry name" value="HisK_dim/P_dom"/>
</dbReference>
<dbReference type="SMART" id="SM00304">
    <property type="entry name" value="HAMP"/>
    <property type="match status" value="1"/>
</dbReference>
<evidence type="ECO:0000256" key="1">
    <source>
        <dbReference type="ARBA" id="ARBA00000085"/>
    </source>
</evidence>
<gene>
    <name evidence="13" type="ORF">PS467_08005</name>
</gene>
<dbReference type="Gene3D" id="1.10.287.130">
    <property type="match status" value="1"/>
</dbReference>
<evidence type="ECO:0000313" key="14">
    <source>
        <dbReference type="Proteomes" id="UP001305606"/>
    </source>
</evidence>
<dbReference type="PROSITE" id="PS50885">
    <property type="entry name" value="HAMP"/>
    <property type="match status" value="1"/>
</dbReference>
<dbReference type="InterPro" id="IPR036097">
    <property type="entry name" value="HisK_dim/P_sf"/>
</dbReference>
<keyword evidence="10" id="KW-0472">Membrane</keyword>
<proteinExistence type="predicted"/>
<dbReference type="Gene3D" id="3.30.565.10">
    <property type="entry name" value="Histidine kinase-like ATPase, C-terminal domain"/>
    <property type="match status" value="1"/>
</dbReference>
<dbReference type="InterPro" id="IPR005467">
    <property type="entry name" value="His_kinase_dom"/>
</dbReference>
<feature type="domain" description="Histidine kinase" evidence="11">
    <location>
        <begin position="267"/>
        <end position="483"/>
    </location>
</feature>
<dbReference type="InterPro" id="IPR003594">
    <property type="entry name" value="HATPase_dom"/>
</dbReference>
<evidence type="ECO:0000259" key="11">
    <source>
        <dbReference type="PROSITE" id="PS50109"/>
    </source>
</evidence>
<keyword evidence="9" id="KW-0902">Two-component regulatory system</keyword>
<organism evidence="13 14">
    <name type="scientific">Streptomyces luomodiensis</name>
    <dbReference type="NCBI Taxonomy" id="3026192"/>
    <lineage>
        <taxon>Bacteria</taxon>
        <taxon>Bacillati</taxon>
        <taxon>Actinomycetota</taxon>
        <taxon>Actinomycetes</taxon>
        <taxon>Kitasatosporales</taxon>
        <taxon>Streptomycetaceae</taxon>
        <taxon>Streptomyces</taxon>
    </lineage>
</organism>
<evidence type="ECO:0000313" key="13">
    <source>
        <dbReference type="EMBL" id="WNE95297.1"/>
    </source>
</evidence>
<name>A0ABY9URV6_9ACTN</name>
<evidence type="ECO:0000256" key="6">
    <source>
        <dbReference type="ARBA" id="ARBA00022692"/>
    </source>
</evidence>
<keyword evidence="5" id="KW-0808">Transferase</keyword>
<comment type="catalytic activity">
    <reaction evidence="1">
        <text>ATP + protein L-histidine = ADP + protein N-phospho-L-histidine.</text>
        <dbReference type="EC" id="2.7.13.3"/>
    </reaction>
</comment>
<dbReference type="Pfam" id="PF00512">
    <property type="entry name" value="HisKA"/>
    <property type="match status" value="1"/>
</dbReference>
<keyword evidence="6" id="KW-0812">Transmembrane</keyword>
<reference evidence="13 14" key="1">
    <citation type="submission" date="2023-02" db="EMBL/GenBank/DDBJ databases">
        <title>Streptomyces sp. SCA4-21 with antifungal activity against Fusarium oxysporum f. sp. cubense, Streptomyces sp. SCA2-17 with antifungal activity against Fusarium oxysporum f. sp. cubense.</title>
        <authorList>
            <person name="Qi D."/>
        </authorList>
    </citation>
    <scope>NUCLEOTIDE SEQUENCE [LARGE SCALE GENOMIC DNA]</scope>
    <source>
        <strain evidence="13 14">SCA4-21</strain>
    </source>
</reference>
<dbReference type="EMBL" id="CP117522">
    <property type="protein sequence ID" value="WNE95297.1"/>
    <property type="molecule type" value="Genomic_DNA"/>
</dbReference>
<dbReference type="CDD" id="cd00075">
    <property type="entry name" value="HATPase"/>
    <property type="match status" value="1"/>
</dbReference>
<evidence type="ECO:0000259" key="12">
    <source>
        <dbReference type="PROSITE" id="PS50885"/>
    </source>
</evidence>
<keyword evidence="13" id="KW-0067">ATP-binding</keyword>
<keyword evidence="13" id="KW-0547">Nucleotide-binding</keyword>
<evidence type="ECO:0000256" key="9">
    <source>
        <dbReference type="ARBA" id="ARBA00023012"/>
    </source>
</evidence>
<evidence type="ECO:0000256" key="5">
    <source>
        <dbReference type="ARBA" id="ARBA00022679"/>
    </source>
</evidence>
<dbReference type="SUPFAM" id="SSF55874">
    <property type="entry name" value="ATPase domain of HSP90 chaperone/DNA topoisomerase II/histidine kinase"/>
    <property type="match status" value="1"/>
</dbReference>
<keyword evidence="4" id="KW-0597">Phosphoprotein</keyword>
<sequence>MRVRSAGLGARTLRARLVLFTTVTLAVVCVAMALATVFVQRSHLYAELDQRVRDAAERSQGGLQRRAGDPTDLGFLNERGQPIGTVAARLVDGEVTAAEVVTSNGRHRPLTAAQRAALHGITSDGTLHTRTLPGLGTYRITAARGGGPPVLAGLPTDAVQDTLSDVVATEAVIASVGLAAAGAACAVVIRRQLRPLGRVADTAAEVARAPLDRGEVTGLTRVPAGDTDIRTEAGQVGAALNHLIDRVESSLAERQRSEDRMRRFLADASHELRTPLASIAGYAELMNQGGTKIEPARAWRRVSAQSARMTGLVEDLLLLARLDEGRPLRATEVNLATLVAEAVWDARAAGTGHDWQLSLHLDEPASVTGDPDRLHQVVANLLANARVHTPPGTRVAVAVEATCARRVIRVRDDGPGIPPDLLPSVFDRFTRADTSRSRSAGQGGGSGLGLAIAAAITQAHGGDIGVRSEPGHTEFTVTLHRSGDGARY</sequence>
<dbReference type="PANTHER" id="PTHR45436:SF5">
    <property type="entry name" value="SENSOR HISTIDINE KINASE TRCS"/>
    <property type="match status" value="1"/>
</dbReference>
<evidence type="ECO:0000256" key="3">
    <source>
        <dbReference type="ARBA" id="ARBA00012438"/>
    </source>
</evidence>
<dbReference type="Gene3D" id="6.10.340.10">
    <property type="match status" value="1"/>
</dbReference>
<dbReference type="PANTHER" id="PTHR45436">
    <property type="entry name" value="SENSOR HISTIDINE KINASE YKOH"/>
    <property type="match status" value="1"/>
</dbReference>
<evidence type="ECO:0000256" key="7">
    <source>
        <dbReference type="ARBA" id="ARBA00022777"/>
    </source>
</evidence>
<feature type="domain" description="HAMP" evidence="12">
    <location>
        <begin position="190"/>
        <end position="252"/>
    </location>
</feature>
<dbReference type="EC" id="2.7.13.3" evidence="3"/>
<dbReference type="InterPro" id="IPR003660">
    <property type="entry name" value="HAMP_dom"/>
</dbReference>
<comment type="subcellular location">
    <subcellularLocation>
        <location evidence="2">Cell membrane</location>
    </subcellularLocation>
</comment>
<dbReference type="GO" id="GO:0005524">
    <property type="term" value="F:ATP binding"/>
    <property type="evidence" value="ECO:0007669"/>
    <property type="project" value="UniProtKB-KW"/>
</dbReference>
<evidence type="ECO:0000256" key="4">
    <source>
        <dbReference type="ARBA" id="ARBA00022553"/>
    </source>
</evidence>
<dbReference type="SMART" id="SM00388">
    <property type="entry name" value="HisKA"/>
    <property type="match status" value="1"/>
</dbReference>
<dbReference type="PROSITE" id="PS50109">
    <property type="entry name" value="HIS_KIN"/>
    <property type="match status" value="1"/>
</dbReference>
<evidence type="ECO:0000256" key="2">
    <source>
        <dbReference type="ARBA" id="ARBA00004236"/>
    </source>
</evidence>
<keyword evidence="14" id="KW-1185">Reference proteome</keyword>
<evidence type="ECO:0000256" key="10">
    <source>
        <dbReference type="ARBA" id="ARBA00023136"/>
    </source>
</evidence>